<dbReference type="PROSITE" id="PS50928">
    <property type="entry name" value="ABC_TM1"/>
    <property type="match status" value="1"/>
</dbReference>
<feature type="transmembrane region" description="Helical" evidence="7">
    <location>
        <begin position="51"/>
        <end position="70"/>
    </location>
</feature>
<dbReference type="PANTHER" id="PTHR47737">
    <property type="entry name" value="GLYCINE BETAINE/PROLINE BETAINE TRANSPORT SYSTEM PERMEASE PROTEIN PROW"/>
    <property type="match status" value="1"/>
</dbReference>
<keyword evidence="2 7" id="KW-0813">Transport</keyword>
<comment type="subcellular location">
    <subcellularLocation>
        <location evidence="1 7">Cell membrane</location>
        <topology evidence="1 7">Multi-pass membrane protein</topology>
    </subcellularLocation>
</comment>
<feature type="domain" description="ABC transmembrane type-1" evidence="8">
    <location>
        <begin position="97"/>
        <end position="276"/>
    </location>
</feature>
<organism evidence="9 10">
    <name type="scientific">Dongia sedimenti</name>
    <dbReference type="NCBI Taxonomy" id="3064282"/>
    <lineage>
        <taxon>Bacteria</taxon>
        <taxon>Pseudomonadati</taxon>
        <taxon>Pseudomonadota</taxon>
        <taxon>Alphaproteobacteria</taxon>
        <taxon>Rhodospirillales</taxon>
        <taxon>Dongiaceae</taxon>
        <taxon>Dongia</taxon>
    </lineage>
</organism>
<dbReference type="PANTHER" id="PTHR47737:SF1">
    <property type="entry name" value="GLYCINE BETAINE_PROLINE BETAINE TRANSPORT SYSTEM PERMEASE PROTEIN PROW"/>
    <property type="match status" value="1"/>
</dbReference>
<dbReference type="InterPro" id="IPR017784">
    <property type="entry name" value="ABC_transptr_choline_permease"/>
</dbReference>
<evidence type="ECO:0000256" key="3">
    <source>
        <dbReference type="ARBA" id="ARBA00022475"/>
    </source>
</evidence>
<evidence type="ECO:0000259" key="8">
    <source>
        <dbReference type="PROSITE" id="PS50928"/>
    </source>
</evidence>
<keyword evidence="5 7" id="KW-1133">Transmembrane helix</keyword>
<feature type="transmembrane region" description="Helical" evidence="7">
    <location>
        <begin position="100"/>
        <end position="120"/>
    </location>
</feature>
<comment type="caution">
    <text evidence="9">The sequence shown here is derived from an EMBL/GenBank/DDBJ whole genome shotgun (WGS) entry which is preliminary data.</text>
</comment>
<name>A0ABU0YJF8_9PROT</name>
<accession>A0ABU0YJF8</accession>
<dbReference type="NCBIfam" id="TIGR03416">
    <property type="entry name" value="ABC_choXWV_perm"/>
    <property type="match status" value="1"/>
</dbReference>
<feature type="transmembrane region" description="Helical" evidence="7">
    <location>
        <begin position="216"/>
        <end position="237"/>
    </location>
</feature>
<evidence type="ECO:0000256" key="7">
    <source>
        <dbReference type="RuleBase" id="RU363032"/>
    </source>
</evidence>
<keyword evidence="3" id="KW-1003">Cell membrane</keyword>
<evidence type="ECO:0000313" key="9">
    <source>
        <dbReference type="EMBL" id="MDQ7247852.1"/>
    </source>
</evidence>
<dbReference type="Gene3D" id="1.10.3720.10">
    <property type="entry name" value="MetI-like"/>
    <property type="match status" value="1"/>
</dbReference>
<keyword evidence="10" id="KW-1185">Reference proteome</keyword>
<dbReference type="Pfam" id="PF00528">
    <property type="entry name" value="BPD_transp_1"/>
    <property type="match status" value="1"/>
</dbReference>
<evidence type="ECO:0000256" key="1">
    <source>
        <dbReference type="ARBA" id="ARBA00004651"/>
    </source>
</evidence>
<dbReference type="SUPFAM" id="SSF161098">
    <property type="entry name" value="MetI-like"/>
    <property type="match status" value="1"/>
</dbReference>
<dbReference type="CDD" id="cd06261">
    <property type="entry name" value="TM_PBP2"/>
    <property type="match status" value="1"/>
</dbReference>
<feature type="transmembrane region" description="Helical" evidence="7">
    <location>
        <begin position="257"/>
        <end position="276"/>
    </location>
</feature>
<dbReference type="Proteomes" id="UP001230156">
    <property type="component" value="Unassembled WGS sequence"/>
</dbReference>
<feature type="transmembrane region" description="Helical" evidence="7">
    <location>
        <begin position="77"/>
        <end position="94"/>
    </location>
</feature>
<dbReference type="EMBL" id="JAUYVI010000003">
    <property type="protein sequence ID" value="MDQ7247852.1"/>
    <property type="molecule type" value="Genomic_DNA"/>
</dbReference>
<evidence type="ECO:0000313" key="10">
    <source>
        <dbReference type="Proteomes" id="UP001230156"/>
    </source>
</evidence>
<evidence type="ECO:0000256" key="2">
    <source>
        <dbReference type="ARBA" id="ARBA00022448"/>
    </source>
</evidence>
<proteinExistence type="inferred from homology"/>
<sequence length="292" mass="31895">MEQFAAIVTGHKIPVGVWAKTFIDWIKLYFGWLFDFLSKKANGFMESVADFLNTVPPLVFIVIVALLAFWRHRDWKIPLFIVLGFFFIWNLGMWDEMVSTLVLVFFSTLVSLVIGIPLGILSARRRWLWNGVAPVLDLLQTLPTFVYLVPAFALFGLGMVPAVVATFLFAVAAPARLTYLGITQVPTALVEAGESFGCTRAQLLFKVTLPAALPSIMAGVTQCIMLSLSMVVIAAYVGAPGLGVPVVRALAAANVSLGFEAGLAIVVLAIIMDRILKQPTRRRRLKKAGAPS</sequence>
<protein>
    <submittedName>
        <fullName evidence="9">Choline ABC transporter permease subunit</fullName>
    </submittedName>
</protein>
<dbReference type="InterPro" id="IPR035906">
    <property type="entry name" value="MetI-like_sf"/>
</dbReference>
<evidence type="ECO:0000256" key="6">
    <source>
        <dbReference type="ARBA" id="ARBA00023136"/>
    </source>
</evidence>
<feature type="transmembrane region" description="Helical" evidence="7">
    <location>
        <begin position="127"/>
        <end position="146"/>
    </location>
</feature>
<evidence type="ECO:0000256" key="4">
    <source>
        <dbReference type="ARBA" id="ARBA00022692"/>
    </source>
</evidence>
<feature type="transmembrane region" description="Helical" evidence="7">
    <location>
        <begin position="152"/>
        <end position="173"/>
    </location>
</feature>
<evidence type="ECO:0000256" key="5">
    <source>
        <dbReference type="ARBA" id="ARBA00022989"/>
    </source>
</evidence>
<gene>
    <name evidence="9" type="primary">choW</name>
    <name evidence="9" type="ORF">Q8A70_09250</name>
</gene>
<keyword evidence="4 7" id="KW-0812">Transmembrane</keyword>
<comment type="similarity">
    <text evidence="7">Belongs to the binding-protein-dependent transport system permease family.</text>
</comment>
<dbReference type="InterPro" id="IPR000515">
    <property type="entry name" value="MetI-like"/>
</dbReference>
<reference evidence="10" key="1">
    <citation type="submission" date="2023-08" db="EMBL/GenBank/DDBJ databases">
        <title>Rhodospirillaceae gen. nov., a novel taxon isolated from the Yangtze River Yuezi River estuary sludge.</title>
        <authorList>
            <person name="Ruan L."/>
        </authorList>
    </citation>
    <scope>NUCLEOTIDE SEQUENCE [LARGE SCALE GENOMIC DNA]</scope>
    <source>
        <strain evidence="10">R-7</strain>
    </source>
</reference>
<keyword evidence="6 7" id="KW-0472">Membrane</keyword>